<feature type="region of interest" description="Disordered" evidence="14">
    <location>
        <begin position="1"/>
        <end position="68"/>
    </location>
</feature>
<dbReference type="InterPro" id="IPR000866">
    <property type="entry name" value="AhpC/TSA"/>
</dbReference>
<evidence type="ECO:0000313" key="16">
    <source>
        <dbReference type="EMBL" id="KLO12335.1"/>
    </source>
</evidence>
<keyword evidence="9" id="KW-0676">Redox-active center</keyword>
<name>A0A0H2RK08_9AGAM</name>
<dbReference type="PANTHER" id="PTHR42801:SF23">
    <property type="entry name" value="PEROXIREDOXIN DOT5"/>
    <property type="match status" value="1"/>
</dbReference>
<dbReference type="Proteomes" id="UP000053477">
    <property type="component" value="Unassembled WGS sequence"/>
</dbReference>
<dbReference type="GO" id="GO:0045454">
    <property type="term" value="P:cell redox homeostasis"/>
    <property type="evidence" value="ECO:0007669"/>
    <property type="project" value="TreeGrafter"/>
</dbReference>
<keyword evidence="5" id="KW-0049">Antioxidant</keyword>
<dbReference type="FunFam" id="3.40.30.10:FF:000157">
    <property type="entry name" value="DOT5p Nuclear thiol peroxidase"/>
    <property type="match status" value="1"/>
</dbReference>
<evidence type="ECO:0000256" key="11">
    <source>
        <dbReference type="ARBA" id="ARBA00038489"/>
    </source>
</evidence>
<keyword evidence="6" id="KW-0560">Oxidoreductase</keyword>
<protein>
    <recommendedName>
        <fullName evidence="3">thioredoxin-dependent peroxiredoxin</fullName>
        <ecNumber evidence="3">1.11.1.24</ecNumber>
    </recommendedName>
    <alternativeName>
        <fullName evidence="13">Nuclear thiol peroxidase</fullName>
    </alternativeName>
    <alternativeName>
        <fullName evidence="10">Thioredoxin peroxidase</fullName>
    </alternativeName>
</protein>
<evidence type="ECO:0000256" key="13">
    <source>
        <dbReference type="ARBA" id="ARBA00077538"/>
    </source>
</evidence>
<dbReference type="Pfam" id="PF00578">
    <property type="entry name" value="AhpC-TSA"/>
    <property type="match status" value="1"/>
</dbReference>
<accession>A0A0H2RK08</accession>
<keyword evidence="8" id="KW-0539">Nucleus</keyword>
<dbReference type="STRING" id="27342.A0A0H2RK08"/>
<evidence type="ECO:0000256" key="14">
    <source>
        <dbReference type="SAM" id="MobiDB-lite"/>
    </source>
</evidence>
<dbReference type="SUPFAM" id="SSF52833">
    <property type="entry name" value="Thioredoxin-like"/>
    <property type="match status" value="1"/>
</dbReference>
<organism evidence="16 17">
    <name type="scientific">Schizopora paradoxa</name>
    <dbReference type="NCBI Taxonomy" id="27342"/>
    <lineage>
        <taxon>Eukaryota</taxon>
        <taxon>Fungi</taxon>
        <taxon>Dikarya</taxon>
        <taxon>Basidiomycota</taxon>
        <taxon>Agaricomycotina</taxon>
        <taxon>Agaricomycetes</taxon>
        <taxon>Hymenochaetales</taxon>
        <taxon>Schizoporaceae</taxon>
        <taxon>Schizopora</taxon>
    </lineage>
</organism>
<dbReference type="EC" id="1.11.1.24" evidence="3"/>
<dbReference type="GO" id="GO:0005634">
    <property type="term" value="C:nucleus"/>
    <property type="evidence" value="ECO:0007669"/>
    <property type="project" value="UniProtKB-SubCell"/>
</dbReference>
<comment type="subunit">
    <text evidence="2">Monomer.</text>
</comment>
<dbReference type="PROSITE" id="PS51352">
    <property type="entry name" value="THIOREDOXIN_2"/>
    <property type="match status" value="1"/>
</dbReference>
<keyword evidence="7" id="KW-1015">Disulfide bond</keyword>
<dbReference type="GO" id="GO:0034599">
    <property type="term" value="P:cellular response to oxidative stress"/>
    <property type="evidence" value="ECO:0007669"/>
    <property type="project" value="UniProtKB-ARBA"/>
</dbReference>
<evidence type="ECO:0000256" key="3">
    <source>
        <dbReference type="ARBA" id="ARBA00013017"/>
    </source>
</evidence>
<dbReference type="InterPro" id="IPR050924">
    <property type="entry name" value="Peroxiredoxin_BCP/PrxQ"/>
</dbReference>
<comment type="catalytic activity">
    <reaction evidence="12">
        <text>a hydroperoxide + [thioredoxin]-dithiol = an alcohol + [thioredoxin]-disulfide + H2O</text>
        <dbReference type="Rhea" id="RHEA:62620"/>
        <dbReference type="Rhea" id="RHEA-COMP:10698"/>
        <dbReference type="Rhea" id="RHEA-COMP:10700"/>
        <dbReference type="ChEBI" id="CHEBI:15377"/>
        <dbReference type="ChEBI" id="CHEBI:29950"/>
        <dbReference type="ChEBI" id="CHEBI:30879"/>
        <dbReference type="ChEBI" id="CHEBI:35924"/>
        <dbReference type="ChEBI" id="CHEBI:50058"/>
        <dbReference type="EC" id="1.11.1.24"/>
    </reaction>
</comment>
<evidence type="ECO:0000256" key="6">
    <source>
        <dbReference type="ARBA" id="ARBA00023002"/>
    </source>
</evidence>
<evidence type="ECO:0000256" key="9">
    <source>
        <dbReference type="ARBA" id="ARBA00023284"/>
    </source>
</evidence>
<dbReference type="InterPro" id="IPR036249">
    <property type="entry name" value="Thioredoxin-like_sf"/>
</dbReference>
<evidence type="ECO:0000256" key="10">
    <source>
        <dbReference type="ARBA" id="ARBA00032824"/>
    </source>
</evidence>
<evidence type="ECO:0000256" key="1">
    <source>
        <dbReference type="ARBA" id="ARBA00004123"/>
    </source>
</evidence>
<dbReference type="InterPro" id="IPR013766">
    <property type="entry name" value="Thioredoxin_domain"/>
</dbReference>
<dbReference type="EMBL" id="KQ085980">
    <property type="protein sequence ID" value="KLO12335.1"/>
    <property type="molecule type" value="Genomic_DNA"/>
</dbReference>
<dbReference type="OrthoDB" id="338622at2759"/>
<keyword evidence="17" id="KW-1185">Reference proteome</keyword>
<dbReference type="GO" id="GO:0008379">
    <property type="term" value="F:thioredoxin peroxidase activity"/>
    <property type="evidence" value="ECO:0007669"/>
    <property type="project" value="TreeGrafter"/>
</dbReference>
<gene>
    <name evidence="16" type="ORF">SCHPADRAFT_875645</name>
</gene>
<proteinExistence type="inferred from homology"/>
<dbReference type="GO" id="GO:0005737">
    <property type="term" value="C:cytoplasm"/>
    <property type="evidence" value="ECO:0007669"/>
    <property type="project" value="TreeGrafter"/>
</dbReference>
<dbReference type="AlphaFoldDB" id="A0A0H2RK08"/>
<feature type="domain" description="Thioredoxin" evidence="15">
    <location>
        <begin position="71"/>
        <end position="223"/>
    </location>
</feature>
<evidence type="ECO:0000259" key="15">
    <source>
        <dbReference type="PROSITE" id="PS51352"/>
    </source>
</evidence>
<evidence type="ECO:0000256" key="7">
    <source>
        <dbReference type="ARBA" id="ARBA00023157"/>
    </source>
</evidence>
<dbReference type="CDD" id="cd03017">
    <property type="entry name" value="PRX_BCP"/>
    <property type="match status" value="1"/>
</dbReference>
<feature type="compositionally biased region" description="Polar residues" evidence="14">
    <location>
        <begin position="7"/>
        <end position="29"/>
    </location>
</feature>
<evidence type="ECO:0000256" key="4">
    <source>
        <dbReference type="ARBA" id="ARBA00022559"/>
    </source>
</evidence>
<comment type="subcellular location">
    <subcellularLocation>
        <location evidence="1">Nucleus</location>
    </subcellularLocation>
</comment>
<dbReference type="InParanoid" id="A0A0H2RK08"/>
<reference evidence="16 17" key="1">
    <citation type="submission" date="2015-04" db="EMBL/GenBank/DDBJ databases">
        <title>Complete genome sequence of Schizopora paradoxa KUC8140, a cosmopolitan wood degrader in East Asia.</title>
        <authorList>
            <consortium name="DOE Joint Genome Institute"/>
            <person name="Min B."/>
            <person name="Park H."/>
            <person name="Jang Y."/>
            <person name="Kim J.-J."/>
            <person name="Kim K.H."/>
            <person name="Pangilinan J."/>
            <person name="Lipzen A."/>
            <person name="Riley R."/>
            <person name="Grigoriev I.V."/>
            <person name="Spatafora J.W."/>
            <person name="Choi I.-G."/>
        </authorList>
    </citation>
    <scope>NUCLEOTIDE SEQUENCE [LARGE SCALE GENOMIC DNA]</scope>
    <source>
        <strain evidence="16 17">KUC8140</strain>
    </source>
</reference>
<evidence type="ECO:0000313" key="17">
    <source>
        <dbReference type="Proteomes" id="UP000053477"/>
    </source>
</evidence>
<dbReference type="PANTHER" id="PTHR42801">
    <property type="entry name" value="THIOREDOXIN-DEPENDENT PEROXIDE REDUCTASE"/>
    <property type="match status" value="1"/>
</dbReference>
<evidence type="ECO:0000256" key="12">
    <source>
        <dbReference type="ARBA" id="ARBA00049091"/>
    </source>
</evidence>
<evidence type="ECO:0000256" key="2">
    <source>
        <dbReference type="ARBA" id="ARBA00011245"/>
    </source>
</evidence>
<sequence>MAGVAESDTSAPRRSGRNHASSNTTSAQPKKTETKKRKAADDSGVAVTKGKKAKPSTDADVEEETEGVKAVELGGPLPDITVQNEKGEDVRVQELTKEKGVVIFLVPKADTPGCTTQACGFRDIYSEFEKHDFDVYCLSADSSTAQTKWQGKKSLPYSLLSDPKRELVQALGAGKNNKTARSHFVFGKDEEGKAGGKLLDKKMPVKPVDSPKLALEFIEKIEERL</sequence>
<comment type="similarity">
    <text evidence="11">Belongs to the peroxiredoxin family. BCP/PrxQ subfamily.</text>
</comment>
<keyword evidence="4" id="KW-0575">Peroxidase</keyword>
<evidence type="ECO:0000256" key="8">
    <source>
        <dbReference type="ARBA" id="ARBA00023242"/>
    </source>
</evidence>
<dbReference type="Gene3D" id="3.40.30.10">
    <property type="entry name" value="Glutaredoxin"/>
    <property type="match status" value="1"/>
</dbReference>
<evidence type="ECO:0000256" key="5">
    <source>
        <dbReference type="ARBA" id="ARBA00022862"/>
    </source>
</evidence>
<dbReference type="FunCoup" id="A0A0H2RK08">
    <property type="interactions" value="207"/>
</dbReference>